<evidence type="ECO:0000313" key="3">
    <source>
        <dbReference type="Proteomes" id="UP000027395"/>
    </source>
</evidence>
<dbReference type="STRING" id="388467.A19Y_4211"/>
<dbReference type="Proteomes" id="UP000027395">
    <property type="component" value="Chromosome"/>
</dbReference>
<protein>
    <recommendedName>
        <fullName evidence="1">EAL domain-containing protein</fullName>
    </recommendedName>
</protein>
<dbReference type="PATRIC" id="fig|388467.6.peg.4147"/>
<reference evidence="2 3" key="1">
    <citation type="journal article" date="2014" name="Appl. Environ. Microbiol.">
        <title>Elucidation of insertion elements encoded on plasmids and in vitro construction of shuttle vectors from the toxic cyanobacterium Planktothrix.</title>
        <authorList>
            <person name="Christiansen G."/>
            <person name="Goesmann A."/>
            <person name="Kurmayer R."/>
        </authorList>
    </citation>
    <scope>NUCLEOTIDE SEQUENCE [LARGE SCALE GENOMIC DNA]</scope>
    <source>
        <strain evidence="2 3">NIVA-CYA 126/8</strain>
    </source>
</reference>
<dbReference type="HOGENOM" id="CLU_2918695_0_0_3"/>
<dbReference type="SUPFAM" id="SSF141868">
    <property type="entry name" value="EAL domain-like"/>
    <property type="match status" value="1"/>
</dbReference>
<proteinExistence type="predicted"/>
<accession>A0A073CKU1</accession>
<dbReference type="Pfam" id="PF00563">
    <property type="entry name" value="EAL"/>
    <property type="match status" value="1"/>
</dbReference>
<dbReference type="AlphaFoldDB" id="A0A073CKU1"/>
<evidence type="ECO:0000259" key="1">
    <source>
        <dbReference type="PROSITE" id="PS50883"/>
    </source>
</evidence>
<dbReference type="EMBL" id="CM002803">
    <property type="protein sequence ID" value="KEI68899.1"/>
    <property type="molecule type" value="Genomic_DNA"/>
</dbReference>
<feature type="domain" description="EAL" evidence="1">
    <location>
        <begin position="1"/>
        <end position="49"/>
    </location>
</feature>
<dbReference type="InterPro" id="IPR001633">
    <property type="entry name" value="EAL_dom"/>
</dbReference>
<dbReference type="PROSITE" id="PS50883">
    <property type="entry name" value="EAL"/>
    <property type="match status" value="1"/>
</dbReference>
<gene>
    <name evidence="2" type="ORF">A19Y_4211</name>
</gene>
<dbReference type="Gene3D" id="3.20.20.450">
    <property type="entry name" value="EAL domain"/>
    <property type="match status" value="1"/>
</dbReference>
<sequence length="61" mass="6992">MGLQVVTEGIETSQQVEIFQQLRCEFGQGYLFSPPLNPTEVMDFLNQNCSNNRPRCSPENR</sequence>
<evidence type="ECO:0000313" key="2">
    <source>
        <dbReference type="EMBL" id="KEI68899.1"/>
    </source>
</evidence>
<dbReference type="PANTHER" id="PTHR33121:SF70">
    <property type="entry name" value="SIGNALING PROTEIN YKOW"/>
    <property type="match status" value="1"/>
</dbReference>
<dbReference type="PANTHER" id="PTHR33121">
    <property type="entry name" value="CYCLIC DI-GMP PHOSPHODIESTERASE PDEF"/>
    <property type="match status" value="1"/>
</dbReference>
<dbReference type="InterPro" id="IPR035919">
    <property type="entry name" value="EAL_sf"/>
</dbReference>
<dbReference type="GO" id="GO:0071111">
    <property type="term" value="F:cyclic-guanylate-specific phosphodiesterase activity"/>
    <property type="evidence" value="ECO:0007669"/>
    <property type="project" value="InterPro"/>
</dbReference>
<dbReference type="InterPro" id="IPR050706">
    <property type="entry name" value="Cyclic-di-GMP_PDE-like"/>
</dbReference>
<organism evidence="2 3">
    <name type="scientific">Planktothrix agardhii (strain NIVA-CYA 126/8)</name>
    <dbReference type="NCBI Taxonomy" id="388467"/>
    <lineage>
        <taxon>Bacteria</taxon>
        <taxon>Bacillati</taxon>
        <taxon>Cyanobacteriota</taxon>
        <taxon>Cyanophyceae</taxon>
        <taxon>Oscillatoriophycideae</taxon>
        <taxon>Oscillatoriales</taxon>
        <taxon>Microcoleaceae</taxon>
        <taxon>Planktothrix</taxon>
    </lineage>
</organism>
<name>A0A073CKU1_PLAA1</name>
<keyword evidence="3" id="KW-1185">Reference proteome</keyword>
<dbReference type="eggNOG" id="COG5001">
    <property type="taxonomic scope" value="Bacteria"/>
</dbReference>